<protein>
    <submittedName>
        <fullName evidence="2">Uncharacterized protein</fullName>
    </submittedName>
</protein>
<name>A0ABU7M1S8_9PROT</name>
<comment type="caution">
    <text evidence="2">The sequence shown here is derived from an EMBL/GenBank/DDBJ whole genome shotgun (WGS) entry which is preliminary data.</text>
</comment>
<evidence type="ECO:0000313" key="3">
    <source>
        <dbReference type="Proteomes" id="UP001310692"/>
    </source>
</evidence>
<feature type="region of interest" description="Disordered" evidence="1">
    <location>
        <begin position="185"/>
        <end position="215"/>
    </location>
</feature>
<evidence type="ECO:0000313" key="2">
    <source>
        <dbReference type="EMBL" id="MEE2567355.1"/>
    </source>
</evidence>
<gene>
    <name evidence="2" type="ORF">V0U35_11765</name>
</gene>
<sequence length="215" mass="24238">MAGKPNPATEADTHLAVGVATTAWGNIEVLLHHVFVQAVDPSGIGGGAAARAFWEVVSFKGKIDMTHAAVSYATRNNPGLHARWVNLRKKATRESKKRNELAHGEVMRESFNKGGVETHSEVVFRPYSFKEIYKRQDNREYAPLKRTAQDIIQFVGKLYELSDDIKRFLYDLRTMQAEALPEQLERQLDRVRSGRYHPKGPLQSKTAQPDEPSPE</sequence>
<evidence type="ECO:0000256" key="1">
    <source>
        <dbReference type="SAM" id="MobiDB-lite"/>
    </source>
</evidence>
<accession>A0ABU7M1S8</accession>
<reference evidence="2 3" key="1">
    <citation type="submission" date="2024-01" db="EMBL/GenBank/DDBJ databases">
        <title>Hyphobacterium bacterium isolated from marine sediment.</title>
        <authorList>
            <person name="Zhao S."/>
        </authorList>
    </citation>
    <scope>NUCLEOTIDE SEQUENCE [LARGE SCALE GENOMIC DNA]</scope>
    <source>
        <strain evidence="2 3">Y60-23</strain>
    </source>
</reference>
<organism evidence="2 3">
    <name type="scientific">Hyphobacterium marinum</name>
    <dbReference type="NCBI Taxonomy" id="3116574"/>
    <lineage>
        <taxon>Bacteria</taxon>
        <taxon>Pseudomonadati</taxon>
        <taxon>Pseudomonadota</taxon>
        <taxon>Alphaproteobacteria</taxon>
        <taxon>Maricaulales</taxon>
        <taxon>Maricaulaceae</taxon>
        <taxon>Hyphobacterium</taxon>
    </lineage>
</organism>
<dbReference type="Proteomes" id="UP001310692">
    <property type="component" value="Unassembled WGS sequence"/>
</dbReference>
<dbReference type="RefSeq" id="WP_330196916.1">
    <property type="nucleotide sequence ID" value="NZ_JAZDRO010000005.1"/>
</dbReference>
<proteinExistence type="predicted"/>
<keyword evidence="3" id="KW-1185">Reference proteome</keyword>
<dbReference type="EMBL" id="JAZDRO010000005">
    <property type="protein sequence ID" value="MEE2567355.1"/>
    <property type="molecule type" value="Genomic_DNA"/>
</dbReference>